<sequence length="94" mass="10625">MSSLLAYSDKSSISPIPTPIHKIPDALNIDGVVNPETLNAHLSLLIKFKALEQNVPSIDMCYLLRAQERYILWLQLLEKYSAKCEKDFIPVPTI</sequence>
<evidence type="ECO:0000313" key="2">
    <source>
        <dbReference type="Proteomes" id="UP000789920"/>
    </source>
</evidence>
<evidence type="ECO:0000313" key="1">
    <source>
        <dbReference type="EMBL" id="CAG8566689.1"/>
    </source>
</evidence>
<accession>A0ACA9M4N5</accession>
<reference evidence="1" key="1">
    <citation type="submission" date="2021-06" db="EMBL/GenBank/DDBJ databases">
        <authorList>
            <person name="Kallberg Y."/>
            <person name="Tangrot J."/>
            <person name="Rosling A."/>
        </authorList>
    </citation>
    <scope>NUCLEOTIDE SEQUENCE</scope>
    <source>
        <strain evidence="1">MA461A</strain>
    </source>
</reference>
<keyword evidence="2" id="KW-1185">Reference proteome</keyword>
<proteinExistence type="predicted"/>
<protein>
    <submittedName>
        <fullName evidence="1">5410_t:CDS:1</fullName>
    </submittedName>
</protein>
<name>A0ACA9M4N5_9GLOM</name>
<gene>
    <name evidence="1" type="ORF">RPERSI_LOCUS4582</name>
</gene>
<dbReference type="Proteomes" id="UP000789920">
    <property type="component" value="Unassembled WGS sequence"/>
</dbReference>
<comment type="caution">
    <text evidence="1">The sequence shown here is derived from an EMBL/GenBank/DDBJ whole genome shotgun (WGS) entry which is preliminary data.</text>
</comment>
<feature type="non-terminal residue" evidence="1">
    <location>
        <position position="94"/>
    </location>
</feature>
<dbReference type="EMBL" id="CAJVQC010006418">
    <property type="protein sequence ID" value="CAG8566689.1"/>
    <property type="molecule type" value="Genomic_DNA"/>
</dbReference>
<organism evidence="1 2">
    <name type="scientific">Racocetra persica</name>
    <dbReference type="NCBI Taxonomy" id="160502"/>
    <lineage>
        <taxon>Eukaryota</taxon>
        <taxon>Fungi</taxon>
        <taxon>Fungi incertae sedis</taxon>
        <taxon>Mucoromycota</taxon>
        <taxon>Glomeromycotina</taxon>
        <taxon>Glomeromycetes</taxon>
        <taxon>Diversisporales</taxon>
        <taxon>Gigasporaceae</taxon>
        <taxon>Racocetra</taxon>
    </lineage>
</organism>